<dbReference type="Proteomes" id="UP000623172">
    <property type="component" value="Unassembled WGS sequence"/>
</dbReference>
<dbReference type="PANTHER" id="PTHR43245">
    <property type="entry name" value="BIFUNCTIONAL POLYMYXIN RESISTANCE PROTEIN ARNA"/>
    <property type="match status" value="1"/>
</dbReference>
<evidence type="ECO:0000313" key="3">
    <source>
        <dbReference type="EMBL" id="MBC8532365.1"/>
    </source>
</evidence>
<dbReference type="SUPFAM" id="SSF51182">
    <property type="entry name" value="RmlC-like cupins"/>
    <property type="match status" value="1"/>
</dbReference>
<dbReference type="Pfam" id="PF01370">
    <property type="entry name" value="Epimerase"/>
    <property type="match status" value="1"/>
</dbReference>
<dbReference type="Gene3D" id="2.60.120.10">
    <property type="entry name" value="Jelly Rolls"/>
    <property type="match status" value="1"/>
</dbReference>
<name>A0A926D8J6_9FIRM</name>
<comment type="caution">
    <text evidence="3">The sequence shown here is derived from an EMBL/GenBank/DDBJ whole genome shotgun (WGS) entry which is preliminary data.</text>
</comment>
<evidence type="ECO:0000313" key="4">
    <source>
        <dbReference type="Proteomes" id="UP000623172"/>
    </source>
</evidence>
<evidence type="ECO:0000259" key="1">
    <source>
        <dbReference type="Pfam" id="PF01370"/>
    </source>
</evidence>
<dbReference type="PANTHER" id="PTHR43245:SF55">
    <property type="entry name" value="NAD(P)-BINDING DOMAIN-CONTAINING PROTEIN"/>
    <property type="match status" value="1"/>
</dbReference>
<dbReference type="InterPro" id="IPR029303">
    <property type="entry name" value="CapF_C"/>
</dbReference>
<dbReference type="InterPro" id="IPR001509">
    <property type="entry name" value="Epimerase_deHydtase"/>
</dbReference>
<dbReference type="InterPro" id="IPR014710">
    <property type="entry name" value="RmlC-like_jellyroll"/>
</dbReference>
<proteinExistence type="predicted"/>
<evidence type="ECO:0000259" key="2">
    <source>
        <dbReference type="Pfam" id="PF14667"/>
    </source>
</evidence>
<dbReference type="AlphaFoldDB" id="A0A926D8J6"/>
<dbReference type="InterPro" id="IPR011051">
    <property type="entry name" value="RmlC_Cupin_sf"/>
</dbReference>
<keyword evidence="4" id="KW-1185">Reference proteome</keyword>
<protein>
    <submittedName>
        <fullName evidence="3">Capsular polysaccharide biosynthesis protein CapF</fullName>
    </submittedName>
</protein>
<dbReference type="Pfam" id="PF14667">
    <property type="entry name" value="Polysacc_synt_C"/>
    <property type="match status" value="1"/>
</dbReference>
<dbReference type="EMBL" id="JACRSR010000007">
    <property type="protein sequence ID" value="MBC8532365.1"/>
    <property type="molecule type" value="Genomic_DNA"/>
</dbReference>
<dbReference type="CDD" id="cd05261">
    <property type="entry name" value="CAPF_like_SDR_e"/>
    <property type="match status" value="1"/>
</dbReference>
<reference evidence="3" key="1">
    <citation type="submission" date="2020-08" db="EMBL/GenBank/DDBJ databases">
        <title>Genome public.</title>
        <authorList>
            <person name="Liu C."/>
            <person name="Sun Q."/>
        </authorList>
    </citation>
    <scope>NUCLEOTIDE SEQUENCE</scope>
    <source>
        <strain evidence="3">NSJ-53</strain>
    </source>
</reference>
<feature type="domain" description="NAD-dependent epimerase/dehydratase" evidence="1">
    <location>
        <begin position="3"/>
        <end position="189"/>
    </location>
</feature>
<gene>
    <name evidence="3" type="ORF">H8696_10995</name>
</gene>
<dbReference type="RefSeq" id="WP_249317484.1">
    <property type="nucleotide sequence ID" value="NZ_JACRSR010000007.1"/>
</dbReference>
<dbReference type="InterPro" id="IPR036291">
    <property type="entry name" value="NAD(P)-bd_dom_sf"/>
</dbReference>
<dbReference type="SUPFAM" id="SSF51735">
    <property type="entry name" value="NAD(P)-binding Rossmann-fold domains"/>
    <property type="match status" value="1"/>
</dbReference>
<organism evidence="3 4">
    <name type="scientific">Gehongia tenuis</name>
    <dbReference type="NCBI Taxonomy" id="2763655"/>
    <lineage>
        <taxon>Bacteria</taxon>
        <taxon>Bacillati</taxon>
        <taxon>Bacillota</taxon>
        <taxon>Clostridia</taxon>
        <taxon>Christensenellales</taxon>
        <taxon>Christensenellaceae</taxon>
        <taxon>Gehongia</taxon>
    </lineage>
</organism>
<accession>A0A926D8J6</accession>
<dbReference type="Gene3D" id="3.40.50.720">
    <property type="entry name" value="NAD(P)-binding Rossmann-like Domain"/>
    <property type="match status" value="1"/>
</dbReference>
<dbReference type="CDD" id="cd07007">
    <property type="entry name" value="cupin_CapF-like_C"/>
    <property type="match status" value="1"/>
</dbReference>
<sequence>MKILVTGAKGFIGRNLIAQLKNRGYKDILLYDIDSEDGLLDEYAASCEFVFHLAGINRPKEQKEFMEGNFGFTATLLEALKRNQSHAPVLVTSSIQADLDNPYGQSKRAGENLIFDYGKETGNLTYVYRLPNVFGKWCRPNYNSVVATFCNNIAHDLPIVVHDPEVILNLVYIDDVVTELICALEGNAKQENQFCIVEPVHRVKLGEIADLLYSFKESRKNLEAPNMGSPFIKKLYSTYLSYLSEEDFAYPLTIHADQRGSFTEFIRTNSCGQFSINISHPGITKGNHWHNTKNEKFLVISGQGVIRFRKIDEQRIIEYNVSGDKMQVVDIPVGYTHSITNTGNSDMVTVMWANECFDPEHPDTYFLEVTPK</sequence>
<dbReference type="InterPro" id="IPR050177">
    <property type="entry name" value="Lipid_A_modif_metabolic_enz"/>
</dbReference>
<feature type="domain" description="Capsular polysaccharide assembling protein CapF C-terminal" evidence="2">
    <location>
        <begin position="255"/>
        <end position="365"/>
    </location>
</feature>